<name>A0A0D8I8A9_9CLOT</name>
<keyword evidence="3" id="KW-0067">ATP-binding</keyword>
<dbReference type="PROSITE" id="PS50893">
    <property type="entry name" value="ABC_TRANSPORTER_2"/>
    <property type="match status" value="1"/>
</dbReference>
<dbReference type="Proteomes" id="UP000035704">
    <property type="component" value="Chromosome"/>
</dbReference>
<dbReference type="GO" id="GO:0005524">
    <property type="term" value="F:ATP binding"/>
    <property type="evidence" value="ECO:0007669"/>
    <property type="project" value="UniProtKB-KW"/>
</dbReference>
<reference evidence="4 5" key="1">
    <citation type="submission" date="2014-10" db="EMBL/GenBank/DDBJ databases">
        <title>Genome sequence of Clostridium aceticum DSM 1496.</title>
        <authorList>
            <person name="Poehlein A."/>
            <person name="Schiel-Bengelsdorf B."/>
            <person name="Gottschalk G."/>
            <person name="Duerre P."/>
            <person name="Daniel R."/>
        </authorList>
    </citation>
    <scope>NUCLEOTIDE SEQUENCE [LARGE SCALE GENOMIC DNA]</scope>
    <source>
        <strain evidence="4 5">DSM 1496</strain>
    </source>
</reference>
<keyword evidence="1" id="KW-0813">Transport</keyword>
<evidence type="ECO:0000313" key="4">
    <source>
        <dbReference type="EMBL" id="AKL97244.1"/>
    </source>
</evidence>
<evidence type="ECO:0000256" key="2">
    <source>
        <dbReference type="ARBA" id="ARBA00022741"/>
    </source>
</evidence>
<dbReference type="PANTHER" id="PTHR42781">
    <property type="entry name" value="SPERMIDINE/PUTRESCINE IMPORT ATP-BINDING PROTEIN POTA"/>
    <property type="match status" value="1"/>
</dbReference>
<accession>A0A0D8I8A9</accession>
<dbReference type="GO" id="GO:0016887">
    <property type="term" value="F:ATP hydrolysis activity"/>
    <property type="evidence" value="ECO:0007669"/>
    <property type="project" value="InterPro"/>
</dbReference>
<evidence type="ECO:0000256" key="1">
    <source>
        <dbReference type="ARBA" id="ARBA00022448"/>
    </source>
</evidence>
<dbReference type="SMART" id="SM00382">
    <property type="entry name" value="AAA"/>
    <property type="match status" value="1"/>
</dbReference>
<dbReference type="InterPro" id="IPR003439">
    <property type="entry name" value="ABC_transporter-like_ATP-bd"/>
</dbReference>
<evidence type="ECO:0000256" key="3">
    <source>
        <dbReference type="ARBA" id="ARBA00022840"/>
    </source>
</evidence>
<dbReference type="InterPro" id="IPR003593">
    <property type="entry name" value="AAA+_ATPase"/>
</dbReference>
<dbReference type="STRING" id="84022.CACET_c38160"/>
<dbReference type="InterPro" id="IPR050093">
    <property type="entry name" value="ABC_SmlMolc_Importer"/>
</dbReference>
<dbReference type="KEGG" id="cace:CACET_c38160"/>
<keyword evidence="2" id="KW-0547">Nucleotide-binding</keyword>
<sequence length="240" mass="27765">MELRIKNLYKAYGELQVLCNFNMNLVYNKIHCIFGPSGCGKTTLLNLITKLSPMDEGAIEGIEEKNCSYIFQEDRLLPWATVEENILLVLGSGYKKSEKQEILDSYLSLVNLSEFKNCYPEELSGGMKQRTSIARAFAYGGDILVMDEPFKGIHLELKKELVQHIMNYKRQKNRLLILVTHDIEEAIYMADEIHIFQGPPLILEKQITIDIPQNLRVHYTDKMNEYREILSNKEVNQRTT</sequence>
<dbReference type="PANTHER" id="PTHR42781:SF8">
    <property type="entry name" value="BICARBONATE TRANSPORT ATP-BINDING PROTEIN CMPC"/>
    <property type="match status" value="1"/>
</dbReference>
<dbReference type="SUPFAM" id="SSF52540">
    <property type="entry name" value="P-loop containing nucleoside triphosphate hydrolases"/>
    <property type="match status" value="1"/>
</dbReference>
<keyword evidence="5" id="KW-1185">Reference proteome</keyword>
<dbReference type="AlphaFoldDB" id="A0A0D8I8A9"/>
<dbReference type="EMBL" id="CP009687">
    <property type="protein sequence ID" value="AKL97244.1"/>
    <property type="molecule type" value="Genomic_DNA"/>
</dbReference>
<dbReference type="PATRIC" id="fig|84022.5.peg.1065"/>
<proteinExistence type="predicted"/>
<organism evidence="4 5">
    <name type="scientific">Clostridium aceticum</name>
    <dbReference type="NCBI Taxonomy" id="84022"/>
    <lineage>
        <taxon>Bacteria</taxon>
        <taxon>Bacillati</taxon>
        <taxon>Bacillota</taxon>
        <taxon>Clostridia</taxon>
        <taxon>Eubacteriales</taxon>
        <taxon>Clostridiaceae</taxon>
        <taxon>Clostridium</taxon>
    </lineage>
</organism>
<dbReference type="Gene3D" id="3.40.50.300">
    <property type="entry name" value="P-loop containing nucleotide triphosphate hydrolases"/>
    <property type="match status" value="1"/>
</dbReference>
<dbReference type="Pfam" id="PF00005">
    <property type="entry name" value="ABC_tran"/>
    <property type="match status" value="1"/>
</dbReference>
<gene>
    <name evidence="4" type="ORF">CACET_c38160</name>
</gene>
<evidence type="ECO:0000313" key="5">
    <source>
        <dbReference type="Proteomes" id="UP000035704"/>
    </source>
</evidence>
<dbReference type="RefSeq" id="WP_044825579.1">
    <property type="nucleotide sequence ID" value="NZ_CP009687.1"/>
</dbReference>
<dbReference type="InterPro" id="IPR027417">
    <property type="entry name" value="P-loop_NTPase"/>
</dbReference>
<protein>
    <submittedName>
        <fullName evidence="4">ABC-type nitrate/sulfonate/bicarbonate transport system, ATpase component</fullName>
    </submittedName>
</protein>